<dbReference type="InterPro" id="IPR000504">
    <property type="entry name" value="RRM_dom"/>
</dbReference>
<dbReference type="InterPro" id="IPR012677">
    <property type="entry name" value="Nucleotide-bd_a/b_plait_sf"/>
</dbReference>
<keyword evidence="5" id="KW-1185">Reference proteome</keyword>
<dbReference type="InterPro" id="IPR035979">
    <property type="entry name" value="RBD_domain_sf"/>
</dbReference>
<dbReference type="Pfam" id="PF00076">
    <property type="entry name" value="RRM_1"/>
    <property type="match status" value="1"/>
</dbReference>
<organism evidence="4 5">
    <name type="scientific">Entomortierella parvispora</name>
    <dbReference type="NCBI Taxonomy" id="205924"/>
    <lineage>
        <taxon>Eukaryota</taxon>
        <taxon>Fungi</taxon>
        <taxon>Fungi incertae sedis</taxon>
        <taxon>Mucoromycota</taxon>
        <taxon>Mortierellomycotina</taxon>
        <taxon>Mortierellomycetes</taxon>
        <taxon>Mortierellales</taxon>
        <taxon>Mortierellaceae</taxon>
        <taxon>Entomortierella</taxon>
    </lineage>
</organism>
<evidence type="ECO:0000313" key="5">
    <source>
        <dbReference type="Proteomes" id="UP000827284"/>
    </source>
</evidence>
<dbReference type="OrthoDB" id="439808at2759"/>
<comment type="caution">
    <text evidence="4">The sequence shown here is derived from an EMBL/GenBank/DDBJ whole genome shotgun (WGS) entry which is preliminary data.</text>
</comment>
<dbReference type="Proteomes" id="UP000827284">
    <property type="component" value="Unassembled WGS sequence"/>
</dbReference>
<feature type="region of interest" description="Disordered" evidence="2">
    <location>
        <begin position="82"/>
        <end position="243"/>
    </location>
</feature>
<sequence length="243" mass="27752">MPRDRSDNSVSLYVSGFKDNIRPSDLAVLFEPHGKIADVYIPKDYYTGNPRGFAYIQYHDDEDARRVFESGEKFTLDGRKLDLQYAQGRRKSPNQMRGGGGRGGDRERGGGRRRSRSPDRYRPSSRRYSRSRSPSGDRRARRRDSRSPVRRGGRSRSRSPPRRRSPSPRRRSPSPRRRPSRSRSPIGSRGRSGSRDVRRRGSISRSPPRHDGGGRYSATPERERNMSTGEQGEIMEQGEFGGQ</sequence>
<evidence type="ECO:0000259" key="3">
    <source>
        <dbReference type="PROSITE" id="PS50102"/>
    </source>
</evidence>
<feature type="compositionally biased region" description="Low complexity" evidence="2">
    <location>
        <begin position="182"/>
        <end position="191"/>
    </location>
</feature>
<evidence type="ECO:0000313" key="4">
    <source>
        <dbReference type="EMBL" id="GJJ71825.1"/>
    </source>
</evidence>
<keyword evidence="1" id="KW-0694">RNA-binding</keyword>
<proteinExistence type="predicted"/>
<dbReference type="AlphaFoldDB" id="A0A9P3H880"/>
<gene>
    <name evidence="4" type="ORF">EMPS_04182</name>
</gene>
<dbReference type="GO" id="GO:0003723">
    <property type="term" value="F:RNA binding"/>
    <property type="evidence" value="ECO:0007669"/>
    <property type="project" value="UniProtKB-UniRule"/>
</dbReference>
<dbReference type="SMART" id="SM00360">
    <property type="entry name" value="RRM"/>
    <property type="match status" value="1"/>
</dbReference>
<dbReference type="PROSITE" id="PS50102">
    <property type="entry name" value="RRM"/>
    <property type="match status" value="1"/>
</dbReference>
<dbReference type="Gene3D" id="3.30.70.330">
    <property type="match status" value="1"/>
</dbReference>
<protein>
    <recommendedName>
        <fullName evidence="3">RRM domain-containing protein</fullName>
    </recommendedName>
</protein>
<dbReference type="PANTHER" id="PTHR48034">
    <property type="entry name" value="TRANSFORMER-2 SEX-DETERMINING PROTEIN-RELATED"/>
    <property type="match status" value="1"/>
</dbReference>
<accession>A0A9P3H880</accession>
<dbReference type="EMBL" id="BQFW01000006">
    <property type="protein sequence ID" value="GJJ71825.1"/>
    <property type="molecule type" value="Genomic_DNA"/>
</dbReference>
<reference evidence="4" key="2">
    <citation type="journal article" date="2022" name="Microbiol. Resour. Announc.">
        <title>Whole-Genome Sequence of Entomortierella parvispora E1425, a Mucoromycotan Fungus Associated with Burkholderiaceae-Related Endosymbiotic Bacteria.</title>
        <authorList>
            <person name="Herlambang A."/>
            <person name="Guo Y."/>
            <person name="Takashima Y."/>
            <person name="Narisawa K."/>
            <person name="Ohta H."/>
            <person name="Nishizawa T."/>
        </authorList>
    </citation>
    <scope>NUCLEOTIDE SEQUENCE</scope>
    <source>
        <strain evidence="4">E1425</strain>
    </source>
</reference>
<feature type="compositionally biased region" description="Basic and acidic residues" evidence="2">
    <location>
        <begin position="103"/>
        <end position="122"/>
    </location>
</feature>
<dbReference type="InterPro" id="IPR050441">
    <property type="entry name" value="RBM"/>
</dbReference>
<name>A0A9P3H880_9FUNG</name>
<evidence type="ECO:0000256" key="1">
    <source>
        <dbReference type="PROSITE-ProRule" id="PRU00176"/>
    </source>
</evidence>
<reference evidence="4" key="1">
    <citation type="submission" date="2021-11" db="EMBL/GenBank/DDBJ databases">
        <authorList>
            <person name="Herlambang A."/>
            <person name="Guo Y."/>
            <person name="Takashima Y."/>
            <person name="Nishizawa T."/>
        </authorList>
    </citation>
    <scope>NUCLEOTIDE SEQUENCE</scope>
    <source>
        <strain evidence="4">E1425</strain>
    </source>
</reference>
<feature type="compositionally biased region" description="Basic residues" evidence="2">
    <location>
        <begin position="139"/>
        <end position="181"/>
    </location>
</feature>
<feature type="domain" description="RRM" evidence="3">
    <location>
        <begin position="10"/>
        <end position="88"/>
    </location>
</feature>
<evidence type="ECO:0000256" key="2">
    <source>
        <dbReference type="SAM" id="MobiDB-lite"/>
    </source>
</evidence>
<dbReference type="SUPFAM" id="SSF54928">
    <property type="entry name" value="RNA-binding domain, RBD"/>
    <property type="match status" value="1"/>
</dbReference>